<evidence type="ECO:0000256" key="3">
    <source>
        <dbReference type="ARBA" id="ARBA00022448"/>
    </source>
</evidence>
<dbReference type="OrthoDB" id="6500128at2759"/>
<gene>
    <name evidence="21" type="primary">LOC100827867</name>
    <name evidence="20" type="ORF">BRADI_1g48697v3</name>
</gene>
<evidence type="ECO:0000256" key="7">
    <source>
        <dbReference type="ARBA" id="ARBA00022840"/>
    </source>
</evidence>
<feature type="transmembrane region" description="Helical" evidence="17">
    <location>
        <begin position="405"/>
        <end position="429"/>
    </location>
</feature>
<feature type="transmembrane region" description="Helical" evidence="17">
    <location>
        <begin position="441"/>
        <end position="460"/>
    </location>
</feature>
<dbReference type="FunFam" id="1.20.1560.10:FF:000002">
    <property type="entry name" value="ABC transporter C family member 5"/>
    <property type="match status" value="1"/>
</dbReference>
<dbReference type="Gene3D" id="3.40.50.300">
    <property type="entry name" value="P-loop containing nucleotide triphosphate hydrolases"/>
    <property type="match status" value="2"/>
</dbReference>
<feature type="transmembrane region" description="Helical" evidence="17">
    <location>
        <begin position="531"/>
        <end position="558"/>
    </location>
</feature>
<reference evidence="21" key="3">
    <citation type="submission" date="2018-08" db="UniProtKB">
        <authorList>
            <consortium name="EnsemblPlants"/>
        </authorList>
    </citation>
    <scope>IDENTIFICATION</scope>
    <source>
        <strain evidence="21">cv. Bd21</strain>
    </source>
</reference>
<keyword evidence="5" id="KW-0677">Repeat</keyword>
<feature type="domain" description="ABC transporter" evidence="18">
    <location>
        <begin position="719"/>
        <end position="942"/>
    </location>
</feature>
<keyword evidence="7" id="KW-0067">ATP-binding</keyword>
<dbReference type="Proteomes" id="UP000008810">
    <property type="component" value="Chromosome 1"/>
</dbReference>
<keyword evidence="10 17" id="KW-0472">Membrane</keyword>
<keyword evidence="22" id="KW-1185">Reference proteome</keyword>
<dbReference type="SUPFAM" id="SSF52540">
    <property type="entry name" value="P-loop containing nucleoside triphosphate hydrolases"/>
    <property type="match status" value="2"/>
</dbReference>
<keyword evidence="6" id="KW-0547">Nucleotide-binding</keyword>
<evidence type="ECO:0000256" key="11">
    <source>
        <dbReference type="ARBA" id="ARBA00057614"/>
    </source>
</evidence>
<evidence type="ECO:0000313" key="22">
    <source>
        <dbReference type="Proteomes" id="UP000008810"/>
    </source>
</evidence>
<dbReference type="SUPFAM" id="SSF90123">
    <property type="entry name" value="ABC transporter transmembrane region"/>
    <property type="match status" value="2"/>
</dbReference>
<dbReference type="PANTHER" id="PTHR24223">
    <property type="entry name" value="ATP-BINDING CASSETTE SUB-FAMILY C"/>
    <property type="match status" value="1"/>
</dbReference>
<dbReference type="InterPro" id="IPR011527">
    <property type="entry name" value="ABC1_TM_dom"/>
</dbReference>
<dbReference type="CDD" id="cd03250">
    <property type="entry name" value="ABCC_MRP_domain1"/>
    <property type="match status" value="1"/>
</dbReference>
<feature type="transmembrane region" description="Helical" evidence="17">
    <location>
        <begin position="1014"/>
        <end position="1033"/>
    </location>
</feature>
<dbReference type="EMBL" id="CM000880">
    <property type="protein sequence ID" value="KQK19509.1"/>
    <property type="molecule type" value="Genomic_DNA"/>
</dbReference>
<evidence type="ECO:0000256" key="5">
    <source>
        <dbReference type="ARBA" id="ARBA00022737"/>
    </source>
</evidence>
<dbReference type="InterPro" id="IPR044726">
    <property type="entry name" value="ABCC_6TM_D2"/>
</dbReference>
<feature type="transmembrane region" description="Helical" evidence="17">
    <location>
        <begin position="243"/>
        <end position="263"/>
    </location>
</feature>
<dbReference type="FunFam" id="3.40.50.300:FF:000169">
    <property type="entry name" value="ABC transporter C family member 3"/>
    <property type="match status" value="1"/>
</dbReference>
<evidence type="ECO:0000256" key="12">
    <source>
        <dbReference type="ARBA" id="ARBA00068520"/>
    </source>
</evidence>
<evidence type="ECO:0000256" key="10">
    <source>
        <dbReference type="ARBA" id="ARBA00023136"/>
    </source>
</evidence>
<evidence type="ECO:0000256" key="15">
    <source>
        <dbReference type="ARBA" id="ARBA00082971"/>
    </source>
</evidence>
<accession>A0A0Q3HA89</accession>
<feature type="transmembrane region" description="Helical" evidence="17">
    <location>
        <begin position="1053"/>
        <end position="1079"/>
    </location>
</feature>
<dbReference type="RefSeq" id="XP_003564288.2">
    <property type="nucleotide sequence ID" value="XM_003564240.4"/>
</dbReference>
<dbReference type="InterPro" id="IPR003593">
    <property type="entry name" value="AAA+_ATPase"/>
</dbReference>
<evidence type="ECO:0000259" key="19">
    <source>
        <dbReference type="PROSITE" id="PS50929"/>
    </source>
</evidence>
<dbReference type="Pfam" id="PF00664">
    <property type="entry name" value="ABC_membrane"/>
    <property type="match status" value="2"/>
</dbReference>
<dbReference type="GeneID" id="100827867"/>
<keyword evidence="9 17" id="KW-1133">Transmembrane helix</keyword>
<dbReference type="InterPro" id="IPR050173">
    <property type="entry name" value="ABC_transporter_C-like"/>
</dbReference>
<dbReference type="Pfam" id="PF24358">
    <property type="entry name" value="ABCC10_N"/>
    <property type="match status" value="1"/>
</dbReference>
<keyword evidence="3" id="KW-0813">Transport</keyword>
<organism evidence="20">
    <name type="scientific">Brachypodium distachyon</name>
    <name type="common">Purple false brome</name>
    <name type="synonym">Trachynia distachya</name>
    <dbReference type="NCBI Taxonomy" id="15368"/>
    <lineage>
        <taxon>Eukaryota</taxon>
        <taxon>Viridiplantae</taxon>
        <taxon>Streptophyta</taxon>
        <taxon>Embryophyta</taxon>
        <taxon>Tracheophyta</taxon>
        <taxon>Spermatophyta</taxon>
        <taxon>Magnoliopsida</taxon>
        <taxon>Liliopsida</taxon>
        <taxon>Poales</taxon>
        <taxon>Poaceae</taxon>
        <taxon>BOP clade</taxon>
        <taxon>Pooideae</taxon>
        <taxon>Stipodae</taxon>
        <taxon>Brachypodieae</taxon>
        <taxon>Brachypodium</taxon>
    </lineage>
</organism>
<sequence>MRGTARPPATATATALPAAPTRAVTTSRALSWHVTLLLYPPAASTDEKEAPRRPVTHGLASDCPFLPPPQPGCADNQARGSRWRGPEQDLIHPAQMGSLTSSWMMNLCGSTVCSNQHVISCALKEIFDSSTCMNHLVAIGIGALLILTLSLRLLVKIPKTRASAQQLVKLGSPLQLAAVIFSGCLGLVYLGLGLWMLGIFNEFTPVYLPHWWLVTLSQGFSLILSSFAFSIRPWFLGASFVRFWSVLVTMYAAFICCSSVVDIVAEKAITIKACLDVLSLPGALLILLYGIQHSHDEDGYEGIGNIVYKPLNTEADGEIIGSESEVTPFAKAGVFSKMSFWWLNHLMKMGYDKPLEDKDVPDLQTTDRAHNQYLMFLEKLNSKQSQSHAKPSIFWTIVSCHKRGIMVSGFFALLKVLTLSLGPLLLKAFINVSLGKGTFKYEGFVLAVTMFVCKCCESLAQRQWYFRTRRLGLQVRSFLSAAIYKKQQKLSNSAKLRHSSGEIMNYVTVDAYRIGEFPYWFHQTWTTSVQLCIALAILYNAVGAATVSSLLVIIITVLCNAPLAKLQHKFQSKLMEAQDVRLKAMSESLVHMKVLKLYAWEAHFKKVIEGLREAEYKWLSAFLLRRAYNSLLFWSSPVLVSAATFLTCFILEIPLDASNVFTTVATLRLVQDPVRSIPDVIAVVIQAKVAFTRISKFLDAPELNGQVRKKYCVGMDYPIAMSSCGFSWDENSSRPTLKNINLVVKAGEKVAICGEVGSGKSTLLAAVLGEVPKTGGTIQVCGKIAYVSQNAWIQTGTLQDNILFGSLMDKQIYQETLVRCSLVKDLELLPFGDQTQIGERGVNLSGGQKQRVQLARALYQNADIYLLDDPFSAVDAHTATSLFNDYVMGVLSDKTVILVTHQVDFLPVFDSILLMSDGEVIRSAPYQDLLVDCQEFIDLVNAHRDTAGVSDLNHMGPDRALEIPTKETDLVHGNKYIESVKPSPVDQLIKKEERESGDSGLKPYMLYLRQNKGFLYASLSIISHIVFLAGQISQNSWMAANVQNPRVSTLKLISVYVVIGVCTVFFVLSRSLFVVVLGVQTSRSLFSQLLNSLFRAPMSFFDCTPLGRVLSRVSSDLSIVDLDVPFGFMFCLSASLNAYSNLGVLAVVTWEVLFVSLPMIVLAIQLQRYYLASAKELMRINGTTKSALANHLGESISGAITIRAFEEEDRFLAKNLELVDKNAGPYFYNFAATEWLIQRLETMSALVLSSSAFIMAILPQGTFSPGFVGMALSYGLSLNNSFVNSIQKQCNLANQIISVERVNQYMDIQSEAAEVIEENRPGPDWPQVGSVELRDLKIRYRRDAPLVLHGISCKFQGRDKIGIVGRTGSGKTTLIGALFRLVEPVGGKIIIDSVDITTIGLDDLRSRLGIIPQDPTLFQGTVRYNLDPLGQFSDQQIREVLDKCQLLEAVQEKEHGLDSLVAEDGSNWSMGQRQLFCLGRALLRRCRILVLDEATASIDNATDAVLQKTIRTEFKYCTVITVAHRIPTVMDCDMVLAMSDGRVVEYDKPTKLMETEGSLFCDLVKEYWSYTSNGKI</sequence>
<feature type="transmembrane region" description="Helical" evidence="17">
    <location>
        <begin position="269"/>
        <end position="291"/>
    </location>
</feature>
<evidence type="ECO:0000256" key="16">
    <source>
        <dbReference type="SAM" id="MobiDB-lite"/>
    </source>
</evidence>
<evidence type="ECO:0000256" key="8">
    <source>
        <dbReference type="ARBA" id="ARBA00022967"/>
    </source>
</evidence>
<dbReference type="CDD" id="cd18580">
    <property type="entry name" value="ABC_6TM_ABCC_D2"/>
    <property type="match status" value="1"/>
</dbReference>
<dbReference type="ExpressionAtlas" id="A0A0Q3HA89">
    <property type="expression patterns" value="baseline and differential"/>
</dbReference>
<dbReference type="PANTHER" id="PTHR24223:SF421">
    <property type="entry name" value="ABC TRANSMEMBRANE TYPE-1 DOMAIN-CONTAINING PROTEIN"/>
    <property type="match status" value="1"/>
</dbReference>
<dbReference type="CDD" id="cd18579">
    <property type="entry name" value="ABC_6TM_ABCC_D1"/>
    <property type="match status" value="1"/>
</dbReference>
<comment type="function">
    <text evidence="11">ABC transporter that may affect phytic acid transport and compartmentalization. May function directly or indirectly in removing phytic acid from the cytosol or in vesicle trafficking. Required for phytic acid accumulation in developing seeds. Phytic acid is the primary storage form of phosphorus in cereal grains and other plant seeds.</text>
</comment>
<feature type="domain" description="ABC transporter" evidence="18">
    <location>
        <begin position="1333"/>
        <end position="1565"/>
    </location>
</feature>
<dbReference type="PROSITE" id="PS00211">
    <property type="entry name" value="ABC_TRANSPORTER_1"/>
    <property type="match status" value="1"/>
</dbReference>
<dbReference type="InterPro" id="IPR027417">
    <property type="entry name" value="P-loop_NTPase"/>
</dbReference>
<dbReference type="GO" id="GO:0005524">
    <property type="term" value="F:ATP binding"/>
    <property type="evidence" value="ECO:0007669"/>
    <property type="project" value="UniProtKB-KW"/>
</dbReference>
<feature type="transmembrane region" description="Helical" evidence="17">
    <location>
        <begin position="631"/>
        <end position="651"/>
    </location>
</feature>
<dbReference type="PROSITE" id="PS50929">
    <property type="entry name" value="ABC_TM1F"/>
    <property type="match status" value="2"/>
</dbReference>
<feature type="domain" description="ABC transmembrane type-1" evidence="19">
    <location>
        <begin position="407"/>
        <end position="686"/>
    </location>
</feature>
<evidence type="ECO:0000313" key="20">
    <source>
        <dbReference type="EMBL" id="KQK19509.1"/>
    </source>
</evidence>
<evidence type="ECO:0000256" key="17">
    <source>
        <dbReference type="SAM" id="Phobius"/>
    </source>
</evidence>
<feature type="transmembrane region" description="Helical" evidence="17">
    <location>
        <begin position="176"/>
        <end position="198"/>
    </location>
</feature>
<dbReference type="SMART" id="SM00382">
    <property type="entry name" value="AAA"/>
    <property type="match status" value="2"/>
</dbReference>
<proteinExistence type="inferred from homology"/>
<dbReference type="InterPro" id="IPR003439">
    <property type="entry name" value="ABC_transporter-like_ATP-bd"/>
</dbReference>
<dbReference type="InterPro" id="IPR036640">
    <property type="entry name" value="ABC1_TM_sf"/>
</dbReference>
<dbReference type="EnsemblPlants" id="KQK19509">
    <property type="protein sequence ID" value="KQK19509"/>
    <property type="gene ID" value="BRADI_1g48697v3"/>
</dbReference>
<dbReference type="InterPro" id="IPR056228">
    <property type="entry name" value="ABCC10-like_N"/>
</dbReference>
<evidence type="ECO:0000256" key="9">
    <source>
        <dbReference type="ARBA" id="ARBA00022989"/>
    </source>
</evidence>
<dbReference type="PROSITE" id="PS50893">
    <property type="entry name" value="ABC_TRANSPORTER_2"/>
    <property type="match status" value="2"/>
</dbReference>
<feature type="domain" description="ABC transmembrane type-1" evidence="19">
    <location>
        <begin position="1027"/>
        <end position="1294"/>
    </location>
</feature>
<keyword evidence="8" id="KW-1278">Translocase</keyword>
<dbReference type="KEGG" id="bdi:100827867"/>
<protein>
    <recommendedName>
        <fullName evidence="12">ABC transporter C family member 13</fullName>
    </recommendedName>
    <alternativeName>
        <fullName evidence="14">Multidrug resistance-associated protein 13</fullName>
    </alternativeName>
    <alternativeName>
        <fullName evidence="15">OsMRP5</fullName>
    </alternativeName>
    <alternativeName>
        <fullName evidence="13">Protein LOW PHYTIC ACID 2</fullName>
    </alternativeName>
</protein>
<feature type="transmembrane region" description="Helical" evidence="17">
    <location>
        <begin position="210"/>
        <end position="231"/>
    </location>
</feature>
<evidence type="ECO:0000256" key="4">
    <source>
        <dbReference type="ARBA" id="ARBA00022692"/>
    </source>
</evidence>
<dbReference type="InterPro" id="IPR017871">
    <property type="entry name" value="ABC_transporter-like_CS"/>
</dbReference>
<feature type="transmembrane region" description="Helical" evidence="17">
    <location>
        <begin position="136"/>
        <end position="155"/>
    </location>
</feature>
<feature type="region of interest" description="Disordered" evidence="16">
    <location>
        <begin position="1"/>
        <end position="22"/>
    </location>
</feature>
<dbReference type="Gene3D" id="1.20.1560.10">
    <property type="entry name" value="ABC transporter type 1, transmembrane domain"/>
    <property type="match status" value="2"/>
</dbReference>
<name>A0A0Q3HA89_BRADI</name>
<comment type="subcellular location">
    <subcellularLocation>
        <location evidence="1">Membrane</location>
        <topology evidence="1">Multi-pass membrane protein</topology>
    </subcellularLocation>
</comment>
<dbReference type="Gramene" id="KQK19509">
    <property type="protein sequence ID" value="KQK19509"/>
    <property type="gene ID" value="BRADI_1g48697v3"/>
</dbReference>
<evidence type="ECO:0000313" key="21">
    <source>
        <dbReference type="EnsemblPlants" id="KQK19509"/>
    </source>
</evidence>
<evidence type="ECO:0000259" key="18">
    <source>
        <dbReference type="PROSITE" id="PS50893"/>
    </source>
</evidence>
<evidence type="ECO:0000256" key="2">
    <source>
        <dbReference type="ARBA" id="ARBA00009726"/>
    </source>
</evidence>
<dbReference type="FunFam" id="1.20.1560.10:FF:000003">
    <property type="entry name" value="ABC transporter C family member 10"/>
    <property type="match status" value="1"/>
</dbReference>
<reference evidence="20" key="2">
    <citation type="submission" date="2017-06" db="EMBL/GenBank/DDBJ databases">
        <title>WGS assembly of Brachypodium distachyon.</title>
        <authorList>
            <consortium name="The International Brachypodium Initiative"/>
            <person name="Lucas S."/>
            <person name="Harmon-Smith M."/>
            <person name="Lail K."/>
            <person name="Tice H."/>
            <person name="Grimwood J."/>
            <person name="Bruce D."/>
            <person name="Barry K."/>
            <person name="Shu S."/>
            <person name="Lindquist E."/>
            <person name="Wang M."/>
            <person name="Pitluck S."/>
            <person name="Vogel J.P."/>
            <person name="Garvin D.F."/>
            <person name="Mockler T.C."/>
            <person name="Schmutz J."/>
            <person name="Rokhsar D."/>
            <person name="Bevan M.W."/>
        </authorList>
    </citation>
    <scope>NUCLEOTIDE SEQUENCE</scope>
    <source>
        <strain evidence="20">Bd21</strain>
    </source>
</reference>
<dbReference type="GO" id="GO:0016020">
    <property type="term" value="C:membrane"/>
    <property type="evidence" value="ECO:0007669"/>
    <property type="project" value="UniProtKB-SubCell"/>
</dbReference>
<keyword evidence="4 17" id="KW-0812">Transmembrane</keyword>
<dbReference type="InterPro" id="IPR044746">
    <property type="entry name" value="ABCC_6TM_D1"/>
</dbReference>
<feature type="transmembrane region" description="Helical" evidence="17">
    <location>
        <begin position="1142"/>
        <end position="1164"/>
    </location>
</feature>
<dbReference type="Pfam" id="PF00005">
    <property type="entry name" value="ABC_tran"/>
    <property type="match status" value="2"/>
</dbReference>
<evidence type="ECO:0000256" key="1">
    <source>
        <dbReference type="ARBA" id="ARBA00004141"/>
    </source>
</evidence>
<evidence type="ECO:0000256" key="14">
    <source>
        <dbReference type="ARBA" id="ARBA00079144"/>
    </source>
</evidence>
<dbReference type="GO" id="GO:0055085">
    <property type="term" value="P:transmembrane transport"/>
    <property type="evidence" value="ECO:0000318"/>
    <property type="project" value="GO_Central"/>
</dbReference>
<evidence type="ECO:0000256" key="6">
    <source>
        <dbReference type="ARBA" id="ARBA00022741"/>
    </source>
</evidence>
<comment type="similarity">
    <text evidence="2">Belongs to the ABC transporter superfamily. ABCC family. Conjugate transporter (TC 3.A.1.208) subfamily.</text>
</comment>
<reference evidence="20 21" key="1">
    <citation type="journal article" date="2010" name="Nature">
        <title>Genome sequencing and analysis of the model grass Brachypodium distachyon.</title>
        <authorList>
            <consortium name="International Brachypodium Initiative"/>
        </authorList>
    </citation>
    <scope>NUCLEOTIDE SEQUENCE [LARGE SCALE GENOMIC DNA]</scope>
    <source>
        <strain evidence="20">Bd21</strain>
        <strain evidence="21">cv. Bd21</strain>
    </source>
</reference>
<evidence type="ECO:0000256" key="13">
    <source>
        <dbReference type="ARBA" id="ARBA00075361"/>
    </source>
</evidence>
<dbReference type="GO" id="GO:0016887">
    <property type="term" value="F:ATP hydrolysis activity"/>
    <property type="evidence" value="ECO:0007669"/>
    <property type="project" value="InterPro"/>
</dbReference>
<dbReference type="GO" id="GO:0140359">
    <property type="term" value="F:ABC-type transporter activity"/>
    <property type="evidence" value="ECO:0000318"/>
    <property type="project" value="GO_Central"/>
</dbReference>
<dbReference type="CDD" id="cd03244">
    <property type="entry name" value="ABCC_MRP_domain2"/>
    <property type="match status" value="1"/>
</dbReference>
<dbReference type="FunFam" id="3.40.50.300:FF:000923">
    <property type="entry name" value="ABC transporter C family member 10"/>
    <property type="match status" value="1"/>
</dbReference>